<feature type="transmembrane region" description="Helical" evidence="2">
    <location>
        <begin position="144"/>
        <end position="170"/>
    </location>
</feature>
<dbReference type="AlphaFoldDB" id="A0A2V5H690"/>
<evidence type="ECO:0000256" key="1">
    <source>
        <dbReference type="SAM" id="MobiDB-lite"/>
    </source>
</evidence>
<feature type="region of interest" description="Disordered" evidence="1">
    <location>
        <begin position="1"/>
        <end position="35"/>
    </location>
</feature>
<feature type="compositionally biased region" description="Low complexity" evidence="1">
    <location>
        <begin position="18"/>
        <end position="28"/>
    </location>
</feature>
<proteinExistence type="predicted"/>
<dbReference type="Proteomes" id="UP000249829">
    <property type="component" value="Unassembled WGS sequence"/>
</dbReference>
<evidence type="ECO:0000256" key="2">
    <source>
        <dbReference type="SAM" id="Phobius"/>
    </source>
</evidence>
<protein>
    <submittedName>
        <fullName evidence="3">Uncharacterized protein</fullName>
    </submittedName>
</protein>
<dbReference type="EMBL" id="KZ825170">
    <property type="protein sequence ID" value="PYI16393.1"/>
    <property type="molecule type" value="Genomic_DNA"/>
</dbReference>
<keyword evidence="2" id="KW-0472">Membrane</keyword>
<organism evidence="3 4">
    <name type="scientific">Aspergillus violaceofuscus (strain CBS 115571)</name>
    <dbReference type="NCBI Taxonomy" id="1450538"/>
    <lineage>
        <taxon>Eukaryota</taxon>
        <taxon>Fungi</taxon>
        <taxon>Dikarya</taxon>
        <taxon>Ascomycota</taxon>
        <taxon>Pezizomycotina</taxon>
        <taxon>Eurotiomycetes</taxon>
        <taxon>Eurotiomycetidae</taxon>
        <taxon>Eurotiales</taxon>
        <taxon>Aspergillaceae</taxon>
        <taxon>Aspergillus</taxon>
    </lineage>
</organism>
<reference evidence="3 4" key="1">
    <citation type="submission" date="2018-02" db="EMBL/GenBank/DDBJ databases">
        <title>The genomes of Aspergillus section Nigri reveals drivers in fungal speciation.</title>
        <authorList>
            <consortium name="DOE Joint Genome Institute"/>
            <person name="Vesth T.C."/>
            <person name="Nybo J."/>
            <person name="Theobald S."/>
            <person name="Brandl J."/>
            <person name="Frisvad J.C."/>
            <person name="Nielsen K.F."/>
            <person name="Lyhne E.K."/>
            <person name="Kogle M.E."/>
            <person name="Kuo A."/>
            <person name="Riley R."/>
            <person name="Clum A."/>
            <person name="Nolan M."/>
            <person name="Lipzen A."/>
            <person name="Salamov A."/>
            <person name="Henrissat B."/>
            <person name="Wiebenga A."/>
            <person name="De vries R.P."/>
            <person name="Grigoriev I.V."/>
            <person name="Mortensen U.H."/>
            <person name="Andersen M.R."/>
            <person name="Baker S.E."/>
        </authorList>
    </citation>
    <scope>NUCLEOTIDE SEQUENCE [LARGE SCALE GENOMIC DNA]</scope>
    <source>
        <strain evidence="3 4">CBS 115571</strain>
    </source>
</reference>
<gene>
    <name evidence="3" type="ORF">BO99DRAFT_226550</name>
</gene>
<evidence type="ECO:0000313" key="4">
    <source>
        <dbReference type="Proteomes" id="UP000249829"/>
    </source>
</evidence>
<evidence type="ECO:0000313" key="3">
    <source>
        <dbReference type="EMBL" id="PYI16393.1"/>
    </source>
</evidence>
<keyword evidence="2" id="KW-1133">Transmembrane helix</keyword>
<sequence>MLMIRREPSHAYPQAQVASPPATATSTAPDKKQTRCIPPSFRQVFPKAKPANPNQIITIITHPKTPSIPVIIMQERTQSHSIAALQPTPNPTKPALGLILHHVSIARQASHHITSHHPANLPHQRQKLLEIIHDQRALDVLERLLVAVGVHQGAVLAETLFFLLLVELILEGLGGGGGGRGGGGGVVVVGAEACFLLVWRALGGGGEMEWDLRDERSVEARTESDSSHQGQIPAAGFLEGGRVDVRGAFEEGAGVWGGEVHHFV</sequence>
<keyword evidence="4" id="KW-1185">Reference proteome</keyword>
<keyword evidence="2" id="KW-0812">Transmembrane</keyword>
<name>A0A2V5H690_ASPV1</name>
<feature type="transmembrane region" description="Helical" evidence="2">
    <location>
        <begin position="182"/>
        <end position="202"/>
    </location>
</feature>
<accession>A0A2V5H690</accession>